<keyword evidence="4" id="KW-1185">Reference proteome</keyword>
<keyword evidence="2" id="KW-0472">Membrane</keyword>
<dbReference type="AlphaFoldDB" id="A0AAV2YJ16"/>
<evidence type="ECO:0000256" key="2">
    <source>
        <dbReference type="SAM" id="Phobius"/>
    </source>
</evidence>
<feature type="transmembrane region" description="Helical" evidence="2">
    <location>
        <begin position="557"/>
        <end position="577"/>
    </location>
</feature>
<sequence length="776" mass="87746">MATKPTTKKHRSKAAVPGVSVDDRIATVQEDYRQHRTRVLDDDVQFSWLRFGASIMSYFLLLSDVPRTGLGVSNLNEYAKEPDVFQYYGPWNYYVQTIPSNQTNGTARVWSYKFDTTSIVWRAFAKFYELDTFPDCLLYHRDCPNELFGRDVVFQMMDSLANATARRRPAHVRPDVPVSVMIRSKNLYRDRVHHHLLPEIFVNPVWRTHQAIYYAPAAMQNGTMPLCTTPTTRPNFCDDLWVNFRYACAASDTECKAVGLIWVQILARYRALQATYAGYLVDLTVLESEEDVQVCKGGMATQGRRLDDLTTIMRVLDCPTNGAVPDSCQTMYAEDYRYENAVFTSDVINWYQIVAPLRGIAQTYFYVRFLMAFWSCYAVRASEPKYRNSSILLRLFAAFKTFAKIPPQSMVYGSPLPVVFYILAHLIDAPMVYERINQRFTSLAGAFNIGLWEFFSITSLQMRNVWFLAAFLHILVFLYTHRSWEPPRGVLGIPEFSLSLVSGLTIFTQFRRLSFRNTHVIEVHAVTHSNSQEAMNRFQYNSKGGGNMLLEGVLLDFKMFTCMFGIIGAVIAILHLITQLTVRGRSKPVGLFSARTSVPYSAGTLWTTAVVSVSWSSAVLPRAKADVVAAITTGIRRLSSMGTATPRGSTAERSSQYSTASRLPTATERWPSAVKDRMRVIHDQLELVHQRSAAAHAVTAWMNLVAMSDPVAFFQLKVFPGIDLCYCANKRTGGVFLLPSETLRTRPSGKVPWEDIEVLCVVSAKNVPWSELVHAG</sequence>
<keyword evidence="2" id="KW-1133">Transmembrane helix</keyword>
<name>A0AAV2YJ16_9STRA</name>
<evidence type="ECO:0000256" key="1">
    <source>
        <dbReference type="SAM" id="MobiDB-lite"/>
    </source>
</evidence>
<reference evidence="3" key="2">
    <citation type="journal article" date="2023" name="Microbiol Resour">
        <title>Decontamination and Annotation of the Draft Genome Sequence of the Oomycete Lagenidium giganteum ARSEF 373.</title>
        <authorList>
            <person name="Morgan W.R."/>
            <person name="Tartar A."/>
        </authorList>
    </citation>
    <scope>NUCLEOTIDE SEQUENCE</scope>
    <source>
        <strain evidence="3">ARSEF 373</strain>
    </source>
</reference>
<dbReference type="EMBL" id="DAKRPA010000395">
    <property type="protein sequence ID" value="DAZ92714.1"/>
    <property type="molecule type" value="Genomic_DNA"/>
</dbReference>
<proteinExistence type="predicted"/>
<evidence type="ECO:0000313" key="4">
    <source>
        <dbReference type="Proteomes" id="UP001146120"/>
    </source>
</evidence>
<evidence type="ECO:0000313" key="3">
    <source>
        <dbReference type="EMBL" id="DAZ92714.1"/>
    </source>
</evidence>
<dbReference type="Proteomes" id="UP001146120">
    <property type="component" value="Unassembled WGS sequence"/>
</dbReference>
<feature type="transmembrane region" description="Helical" evidence="2">
    <location>
        <begin position="492"/>
        <end position="510"/>
    </location>
</feature>
<comment type="caution">
    <text evidence="3">The sequence shown here is derived from an EMBL/GenBank/DDBJ whole genome shotgun (WGS) entry which is preliminary data.</text>
</comment>
<reference evidence="3" key="1">
    <citation type="submission" date="2022-11" db="EMBL/GenBank/DDBJ databases">
        <authorList>
            <person name="Morgan W.R."/>
            <person name="Tartar A."/>
        </authorList>
    </citation>
    <scope>NUCLEOTIDE SEQUENCE</scope>
    <source>
        <strain evidence="3">ARSEF 373</strain>
    </source>
</reference>
<accession>A0AAV2YJ16</accession>
<feature type="transmembrane region" description="Helical" evidence="2">
    <location>
        <begin position="410"/>
        <end position="428"/>
    </location>
</feature>
<keyword evidence="2" id="KW-0812">Transmembrane</keyword>
<organism evidence="3 4">
    <name type="scientific">Lagenidium giganteum</name>
    <dbReference type="NCBI Taxonomy" id="4803"/>
    <lineage>
        <taxon>Eukaryota</taxon>
        <taxon>Sar</taxon>
        <taxon>Stramenopiles</taxon>
        <taxon>Oomycota</taxon>
        <taxon>Peronosporomycetes</taxon>
        <taxon>Pythiales</taxon>
        <taxon>Pythiaceae</taxon>
    </lineage>
</organism>
<feature type="region of interest" description="Disordered" evidence="1">
    <location>
        <begin position="641"/>
        <end position="661"/>
    </location>
</feature>
<feature type="transmembrane region" description="Helical" evidence="2">
    <location>
        <begin position="464"/>
        <end position="480"/>
    </location>
</feature>
<gene>
    <name evidence="3" type="ORF">N0F65_012408</name>
</gene>
<protein>
    <submittedName>
        <fullName evidence="3">Uncharacterized protein</fullName>
    </submittedName>
</protein>